<proteinExistence type="predicted"/>
<name>A0A9P6MJK7_9FUNG</name>
<dbReference type="AlphaFoldDB" id="A0A9P6MJK7"/>
<gene>
    <name evidence="1" type="ORF">BGZ65_011750</name>
</gene>
<comment type="caution">
    <text evidence="1">The sequence shown here is derived from an EMBL/GenBank/DDBJ whole genome shotgun (WGS) entry which is preliminary data.</text>
</comment>
<reference evidence="1" key="1">
    <citation type="journal article" date="2020" name="Fungal Divers.">
        <title>Resolving the Mortierellaceae phylogeny through synthesis of multi-gene phylogenetics and phylogenomics.</title>
        <authorList>
            <person name="Vandepol N."/>
            <person name="Liber J."/>
            <person name="Desiro A."/>
            <person name="Na H."/>
            <person name="Kennedy M."/>
            <person name="Barry K."/>
            <person name="Grigoriev I.V."/>
            <person name="Miller A.N."/>
            <person name="O'Donnell K."/>
            <person name="Stajich J.E."/>
            <person name="Bonito G."/>
        </authorList>
    </citation>
    <scope>NUCLEOTIDE SEQUENCE</scope>
    <source>
        <strain evidence="1">MES-2147</strain>
    </source>
</reference>
<sequence>MVPAIQHAIQLLETTLDLLRLNSFKQQDVLPPTGSDMPDQERVAQMHNPEATSLDEFALGDAIHTLRSSETLSLLIGWLKTCCLTENRIFVHSIIGEETMASILMVTYPFHEDSPNLTPALVDLIILVVRMFDEYLLPLHFVRVMKSLFSSTTCFVAGTNINFILPCLPTRHMKSLDVPDNASWLMSGLLALLQHMGKARQSKIIQRVKEEFMRRLCVYSDKR</sequence>
<evidence type="ECO:0000313" key="2">
    <source>
        <dbReference type="Proteomes" id="UP000749646"/>
    </source>
</evidence>
<protein>
    <submittedName>
        <fullName evidence="1">Uncharacterized protein</fullName>
    </submittedName>
</protein>
<organism evidence="1 2">
    <name type="scientific">Modicella reniformis</name>
    <dbReference type="NCBI Taxonomy" id="1440133"/>
    <lineage>
        <taxon>Eukaryota</taxon>
        <taxon>Fungi</taxon>
        <taxon>Fungi incertae sedis</taxon>
        <taxon>Mucoromycota</taxon>
        <taxon>Mortierellomycotina</taxon>
        <taxon>Mortierellomycetes</taxon>
        <taxon>Mortierellales</taxon>
        <taxon>Mortierellaceae</taxon>
        <taxon>Modicella</taxon>
    </lineage>
</organism>
<keyword evidence="2" id="KW-1185">Reference proteome</keyword>
<accession>A0A9P6MJK7</accession>
<evidence type="ECO:0000313" key="1">
    <source>
        <dbReference type="EMBL" id="KAG0005185.1"/>
    </source>
</evidence>
<dbReference type="EMBL" id="JAAAHW010000205">
    <property type="protein sequence ID" value="KAG0005185.1"/>
    <property type="molecule type" value="Genomic_DNA"/>
</dbReference>
<dbReference type="Proteomes" id="UP000749646">
    <property type="component" value="Unassembled WGS sequence"/>
</dbReference>